<dbReference type="InterPro" id="IPR051458">
    <property type="entry name" value="Cyt/Met_Dipeptidase"/>
</dbReference>
<keyword evidence="4" id="KW-0224">Dipeptidase</keyword>
<dbReference type="GO" id="GO:0046872">
    <property type="term" value="F:metal ion binding"/>
    <property type="evidence" value="ECO:0007669"/>
    <property type="project" value="UniProtKB-KW"/>
</dbReference>
<proteinExistence type="predicted"/>
<evidence type="ECO:0000256" key="3">
    <source>
        <dbReference type="ARBA" id="ARBA00022801"/>
    </source>
</evidence>
<evidence type="ECO:0000313" key="4">
    <source>
        <dbReference type="EMBL" id="APA96327.1"/>
    </source>
</evidence>
<reference evidence="6" key="1">
    <citation type="submission" date="2015-07" db="EMBL/GenBank/DDBJ databases">
        <title>Nocardia seriolae U-1 whole genome shotgun sequence.</title>
        <authorList>
            <person name="Imajoh M."/>
            <person name="Fukumoto Y."/>
            <person name="Sukeda M."/>
            <person name="Yamane J."/>
            <person name="Yamasaki K."/>
            <person name="Shimizu M."/>
            <person name="Ohnishi K."/>
            <person name="Oshima S."/>
        </authorList>
    </citation>
    <scope>NUCLEOTIDE SEQUENCE [LARGE SCALE GENOMIC DNA]</scope>
    <source>
        <strain evidence="6">U-1</strain>
    </source>
</reference>
<dbReference type="Gene3D" id="3.40.630.10">
    <property type="entry name" value="Zn peptidases"/>
    <property type="match status" value="1"/>
</dbReference>
<dbReference type="Proteomes" id="UP000037179">
    <property type="component" value="Unassembled WGS sequence"/>
</dbReference>
<dbReference type="GO" id="GO:0006508">
    <property type="term" value="P:proteolysis"/>
    <property type="evidence" value="ECO:0007669"/>
    <property type="project" value="UniProtKB-KW"/>
</dbReference>
<protein>
    <submittedName>
        <fullName evidence="4">Beta-Ala-His dipeptidase</fullName>
        <ecNumber evidence="4">3.4.13.20</ecNumber>
    </submittedName>
    <submittedName>
        <fullName evidence="5">Peptidase M20</fullName>
    </submittedName>
</protein>
<dbReference type="AlphaFoldDB" id="A0ABC8AQV8"/>
<reference evidence="4 7" key="3">
    <citation type="submission" date="2016-10" db="EMBL/GenBank/DDBJ databases">
        <title>Genome sequence of Nocardia seriolae strain EM150506, isolated from Anguila japonica.</title>
        <authorList>
            <person name="Han H.-J."/>
        </authorList>
    </citation>
    <scope>NUCLEOTIDE SEQUENCE [LARGE SCALE GENOMIC DNA]</scope>
    <source>
        <strain evidence="4 7">EM150506</strain>
    </source>
</reference>
<dbReference type="PANTHER" id="PTHR43270">
    <property type="entry name" value="BETA-ALA-HIS DIPEPTIDASE"/>
    <property type="match status" value="1"/>
</dbReference>
<accession>A0ABC8AQV8</accession>
<dbReference type="EMBL" id="BBYQ01000147">
    <property type="protein sequence ID" value="GAP32224.1"/>
    <property type="molecule type" value="Genomic_DNA"/>
</dbReference>
<dbReference type="InterPro" id="IPR002933">
    <property type="entry name" value="Peptidase_M20"/>
</dbReference>
<keyword evidence="6" id="KW-1185">Reference proteome</keyword>
<keyword evidence="1" id="KW-0645">Protease</keyword>
<name>A0ABC8AQV8_9NOCA</name>
<organism evidence="4 7">
    <name type="scientific">Nocardia seriolae</name>
    <dbReference type="NCBI Taxonomy" id="37332"/>
    <lineage>
        <taxon>Bacteria</taxon>
        <taxon>Bacillati</taxon>
        <taxon>Actinomycetota</taxon>
        <taxon>Actinomycetes</taxon>
        <taxon>Mycobacteriales</taxon>
        <taxon>Nocardiaceae</taxon>
        <taxon>Nocardia</taxon>
    </lineage>
</organism>
<evidence type="ECO:0000313" key="5">
    <source>
        <dbReference type="EMBL" id="GAP32224.1"/>
    </source>
</evidence>
<gene>
    <name evidence="4" type="ORF">NS506_02261</name>
    <name evidence="5" type="ORF">NSK11_contig00147-0005</name>
</gene>
<dbReference type="RefSeq" id="WP_228102710.1">
    <property type="nucleotide sequence ID" value="NZ_AP017900.1"/>
</dbReference>
<dbReference type="EMBL" id="CP017839">
    <property type="protein sequence ID" value="APA96327.1"/>
    <property type="molecule type" value="Genomic_DNA"/>
</dbReference>
<keyword evidence="2" id="KW-0479">Metal-binding</keyword>
<dbReference type="EC" id="3.4.13.20" evidence="4"/>
<sequence>MELRRDLGETVDGLMPELKGLLGQLVAIPSIAFPEYPKENVQRAHDLIAEELRKSGVGEIRVLSLPDTSPVIYGRISAPEGAPTVLLYGHYDVQPSGDESLWKTPPFTPTEKDGAIYGRGAADCKANVVAHIGALRAFGGKPPVG</sequence>
<evidence type="ECO:0000313" key="7">
    <source>
        <dbReference type="Proteomes" id="UP000180166"/>
    </source>
</evidence>
<dbReference type="GO" id="GO:0016805">
    <property type="term" value="F:dipeptidase activity"/>
    <property type="evidence" value="ECO:0007669"/>
    <property type="project" value="UniProtKB-KW"/>
</dbReference>
<dbReference type="PANTHER" id="PTHR43270:SF12">
    <property type="entry name" value="SUCCINYL-DIAMINOPIMELATE DESUCCINYLASE"/>
    <property type="match status" value="1"/>
</dbReference>
<keyword evidence="3 4" id="KW-0378">Hydrolase</keyword>
<dbReference type="Pfam" id="PF01546">
    <property type="entry name" value="Peptidase_M20"/>
    <property type="match status" value="1"/>
</dbReference>
<dbReference type="Proteomes" id="UP000180166">
    <property type="component" value="Chromosome"/>
</dbReference>
<evidence type="ECO:0000256" key="2">
    <source>
        <dbReference type="ARBA" id="ARBA00022723"/>
    </source>
</evidence>
<evidence type="ECO:0000313" key="6">
    <source>
        <dbReference type="Proteomes" id="UP000037179"/>
    </source>
</evidence>
<dbReference type="SUPFAM" id="SSF53187">
    <property type="entry name" value="Zn-dependent exopeptidases"/>
    <property type="match status" value="1"/>
</dbReference>
<reference evidence="5 6" key="2">
    <citation type="journal article" date="2016" name="Genome Announc.">
        <title>Draft Genome Sequence of Erythromycin- and Oxytetracycline-Sensitive Nocardia seriolae Strain U-1 (NBRC 110359).</title>
        <authorList>
            <person name="Imajoh M."/>
            <person name="Sukeda M."/>
            <person name="Shimizu M."/>
            <person name="Yamane J."/>
            <person name="Ohnishi K."/>
            <person name="Oshima S."/>
        </authorList>
    </citation>
    <scope>NUCLEOTIDE SEQUENCE [LARGE SCALE GENOMIC DNA]</scope>
    <source>
        <strain evidence="5 6">U-1</strain>
    </source>
</reference>
<evidence type="ECO:0000256" key="1">
    <source>
        <dbReference type="ARBA" id="ARBA00022670"/>
    </source>
</evidence>
<dbReference type="GeneID" id="93372995"/>
<dbReference type="KEGG" id="nsr:NS506_02261"/>